<dbReference type="InterPro" id="IPR013087">
    <property type="entry name" value="Znf_C2H2_type"/>
</dbReference>
<sequence>MDSIFETQRQTHEEIERYEHALAEVLLQAPTVHRNITRRDRKAAEILDRIVALRESLVRQYEDEPGLRPVELAALTAPPGAKGQGDDLDEFYARFEKIKDFHRQHRNINSRAFINELEELVKGDGMETVYVDDEQEPIIVDTMDSVFSGEEAYGKHLDLYYAHSLYLNLDGTGLMSYIAYIDMLRHGKLERTLETKDKASPSYLNYVQTLYDYLVGFFNRALPLINIQAKLKEEEENFATAWEAGQVSGWEEKKKAAPAAPAGEAIWCGYCQKHYSKQTVYDAHLKSAKHQKKEQAGNPVPDPATTNGSPAPVATSSSSSRDKLRPAARLTYLVTALLAFPPIPQILLDSRSEVERRMALTAREREAELERNEEAAPPPPEINPQDEEEEEDDGKIYNPLKLPLGWDGKPIPFWLYKLHGLGVEFRCEICSDAAYQGRKAFDKHFQENKHTFGMRALGLPNTKHFHGITKIADALALAEKLKREGREEMAHLAKAEEVEDSEGNVYSRATYEALKKQGVL</sequence>
<dbReference type="Pfam" id="PF16837">
    <property type="entry name" value="SF3A3"/>
    <property type="match status" value="1"/>
</dbReference>
<proteinExistence type="predicted"/>
<evidence type="ECO:0000259" key="7">
    <source>
        <dbReference type="PROSITE" id="PS00028"/>
    </source>
</evidence>
<keyword evidence="9" id="KW-1185">Reference proteome</keyword>
<dbReference type="GO" id="GO:0008270">
    <property type="term" value="F:zinc ion binding"/>
    <property type="evidence" value="ECO:0007669"/>
    <property type="project" value="UniProtKB-KW"/>
</dbReference>
<feature type="region of interest" description="Disordered" evidence="6">
    <location>
        <begin position="286"/>
        <end position="322"/>
    </location>
</feature>
<dbReference type="GO" id="GO:0003723">
    <property type="term" value="F:RNA binding"/>
    <property type="evidence" value="ECO:0007669"/>
    <property type="project" value="InterPro"/>
</dbReference>
<keyword evidence="3" id="KW-0863">Zinc-finger</keyword>
<evidence type="ECO:0000256" key="3">
    <source>
        <dbReference type="ARBA" id="ARBA00022771"/>
    </source>
</evidence>
<feature type="compositionally biased region" description="Basic and acidic residues" evidence="6">
    <location>
        <begin position="363"/>
        <end position="374"/>
    </location>
</feature>
<dbReference type="InterPro" id="IPR022755">
    <property type="entry name" value="Znf_C2H2_jaz"/>
</dbReference>
<organism evidence="8 9">
    <name type="scientific">Papiliotrema laurentii</name>
    <name type="common">Cryptococcus laurentii</name>
    <dbReference type="NCBI Taxonomy" id="5418"/>
    <lineage>
        <taxon>Eukaryota</taxon>
        <taxon>Fungi</taxon>
        <taxon>Dikarya</taxon>
        <taxon>Basidiomycota</taxon>
        <taxon>Agaricomycotina</taxon>
        <taxon>Tremellomycetes</taxon>
        <taxon>Tremellales</taxon>
        <taxon>Rhynchogastremaceae</taxon>
        <taxon>Papiliotrema</taxon>
    </lineage>
</organism>
<dbReference type="InterPro" id="IPR036236">
    <property type="entry name" value="Znf_C2H2_sf"/>
</dbReference>
<keyword evidence="2" id="KW-0479">Metal-binding</keyword>
<dbReference type="Proteomes" id="UP001182556">
    <property type="component" value="Unassembled WGS sequence"/>
</dbReference>
<dbReference type="Pfam" id="PF11931">
    <property type="entry name" value="SF3a60_Prp9_C"/>
    <property type="match status" value="1"/>
</dbReference>
<dbReference type="Pfam" id="PF12108">
    <property type="entry name" value="SF3a60_bindingd"/>
    <property type="match status" value="1"/>
</dbReference>
<dbReference type="SUPFAM" id="SSF57667">
    <property type="entry name" value="beta-beta-alpha zinc fingers"/>
    <property type="match status" value="1"/>
</dbReference>
<evidence type="ECO:0000256" key="1">
    <source>
        <dbReference type="ARBA" id="ARBA00004123"/>
    </source>
</evidence>
<evidence type="ECO:0000313" key="9">
    <source>
        <dbReference type="Proteomes" id="UP001182556"/>
    </source>
</evidence>
<dbReference type="InterPro" id="IPR031774">
    <property type="entry name" value="SF3A3_dom"/>
</dbReference>
<evidence type="ECO:0000256" key="5">
    <source>
        <dbReference type="ARBA" id="ARBA00023242"/>
    </source>
</evidence>
<dbReference type="GO" id="GO:0000398">
    <property type="term" value="P:mRNA splicing, via spliceosome"/>
    <property type="evidence" value="ECO:0007669"/>
    <property type="project" value="InterPro"/>
</dbReference>
<dbReference type="InterPro" id="IPR024598">
    <property type="entry name" value="SF3a60/Prp9_C"/>
</dbReference>
<accession>A0AAD9FWG8</accession>
<keyword evidence="5" id="KW-0539">Nucleus</keyword>
<keyword evidence="4" id="KW-0862">Zinc</keyword>
<comment type="caution">
    <text evidence="8">The sequence shown here is derived from an EMBL/GenBank/DDBJ whole genome shotgun (WGS) entry which is preliminary data.</text>
</comment>
<evidence type="ECO:0000256" key="4">
    <source>
        <dbReference type="ARBA" id="ARBA00022833"/>
    </source>
</evidence>
<feature type="domain" description="C2H2-type" evidence="7">
    <location>
        <begin position="268"/>
        <end position="290"/>
    </location>
</feature>
<evidence type="ECO:0000256" key="6">
    <source>
        <dbReference type="SAM" id="MobiDB-lite"/>
    </source>
</evidence>
<comment type="subcellular location">
    <subcellularLocation>
        <location evidence="1">Nucleus</location>
    </subcellularLocation>
</comment>
<dbReference type="InterPro" id="IPR051421">
    <property type="entry name" value="RNA_Proc_DNA_Dmg_Regulator"/>
</dbReference>
<protein>
    <recommendedName>
        <fullName evidence="7">C2H2-type domain-containing protein</fullName>
    </recommendedName>
</protein>
<gene>
    <name evidence="8" type="ORF">DB88DRAFT_478412</name>
</gene>
<evidence type="ECO:0000256" key="2">
    <source>
        <dbReference type="ARBA" id="ARBA00022723"/>
    </source>
</evidence>
<evidence type="ECO:0000313" key="8">
    <source>
        <dbReference type="EMBL" id="KAK1927556.1"/>
    </source>
</evidence>
<dbReference type="AlphaFoldDB" id="A0AAD9FWG8"/>
<dbReference type="Gene3D" id="3.30.160.60">
    <property type="entry name" value="Classic Zinc Finger"/>
    <property type="match status" value="1"/>
</dbReference>
<dbReference type="EMBL" id="JAODAN010000001">
    <property type="protein sequence ID" value="KAK1927556.1"/>
    <property type="molecule type" value="Genomic_DNA"/>
</dbReference>
<dbReference type="PANTHER" id="PTHR12786:SF2">
    <property type="entry name" value="SPLICING FACTOR 3A SUBUNIT 3"/>
    <property type="match status" value="1"/>
</dbReference>
<feature type="region of interest" description="Disordered" evidence="6">
    <location>
        <begin position="363"/>
        <end position="393"/>
    </location>
</feature>
<dbReference type="GO" id="GO:0005681">
    <property type="term" value="C:spliceosomal complex"/>
    <property type="evidence" value="ECO:0007669"/>
    <property type="project" value="InterPro"/>
</dbReference>
<dbReference type="PANTHER" id="PTHR12786">
    <property type="entry name" value="SPLICING FACTOR SF3A-RELATED"/>
    <property type="match status" value="1"/>
</dbReference>
<feature type="compositionally biased region" description="Acidic residues" evidence="6">
    <location>
        <begin position="384"/>
        <end position="393"/>
    </location>
</feature>
<reference evidence="8" key="1">
    <citation type="submission" date="2023-02" db="EMBL/GenBank/DDBJ databases">
        <title>Identification and recombinant expression of a fungal hydrolase from Papiliotrema laurentii that hydrolyzes apple cutin and clears colloidal polyester polyurethane.</title>
        <authorList>
            <consortium name="DOE Joint Genome Institute"/>
            <person name="Roman V.A."/>
            <person name="Bojanowski C."/>
            <person name="Crable B.R."/>
            <person name="Wagner D.N."/>
            <person name="Hung C.S."/>
            <person name="Nadeau L.J."/>
            <person name="Schratz L."/>
            <person name="Haridas S."/>
            <person name="Pangilinan J."/>
            <person name="Lipzen A."/>
            <person name="Na H."/>
            <person name="Yan M."/>
            <person name="Ng V."/>
            <person name="Grigoriev I.V."/>
            <person name="Spatafora J.W."/>
            <person name="Barlow D."/>
            <person name="Biffinger J."/>
            <person name="Kelley-Loughnane N."/>
            <person name="Varaljay V.A."/>
            <person name="Crookes-Goodson W.J."/>
        </authorList>
    </citation>
    <scope>NUCLEOTIDE SEQUENCE</scope>
    <source>
        <strain evidence="8">5307AH</strain>
    </source>
</reference>
<name>A0AAD9FWG8_PAPLA</name>
<dbReference type="Pfam" id="PF12171">
    <property type="entry name" value="zf-C2H2_jaz"/>
    <property type="match status" value="1"/>
</dbReference>
<dbReference type="PROSITE" id="PS00028">
    <property type="entry name" value="ZINC_FINGER_C2H2_1"/>
    <property type="match status" value="1"/>
</dbReference>
<dbReference type="InterPro" id="IPR021966">
    <property type="entry name" value="SF3a60_bindingd"/>
</dbReference>